<dbReference type="InParanoid" id="A0A1V8TBM7"/>
<evidence type="ECO:0000313" key="3">
    <source>
        <dbReference type="EMBL" id="OQO08592.1"/>
    </source>
</evidence>
<dbReference type="AlphaFoldDB" id="A0A1V8TBM7"/>
<dbReference type="PRINTS" id="PR00111">
    <property type="entry name" value="ABHYDROLASE"/>
</dbReference>
<feature type="compositionally biased region" description="Polar residues" evidence="1">
    <location>
        <begin position="297"/>
        <end position="307"/>
    </location>
</feature>
<dbReference type="EMBL" id="NAJO01000012">
    <property type="protein sequence ID" value="OQO08592.1"/>
    <property type="molecule type" value="Genomic_DNA"/>
</dbReference>
<name>A0A1V8TBM7_9PEZI</name>
<dbReference type="InterPro" id="IPR050266">
    <property type="entry name" value="AB_hydrolase_sf"/>
</dbReference>
<dbReference type="InterPro" id="IPR000073">
    <property type="entry name" value="AB_hydrolase_1"/>
</dbReference>
<reference evidence="4" key="1">
    <citation type="submission" date="2017-03" db="EMBL/GenBank/DDBJ databases">
        <title>Genomes of endolithic fungi from Antarctica.</title>
        <authorList>
            <person name="Coleine C."/>
            <person name="Masonjones S."/>
            <person name="Stajich J.E."/>
        </authorList>
    </citation>
    <scope>NUCLEOTIDE SEQUENCE [LARGE SCALE GENOMIC DNA]</scope>
    <source>
        <strain evidence="4">CCFEE 5527</strain>
    </source>
</reference>
<dbReference type="OrthoDB" id="408373at2759"/>
<dbReference type="GO" id="GO:0016020">
    <property type="term" value="C:membrane"/>
    <property type="evidence" value="ECO:0007669"/>
    <property type="project" value="TreeGrafter"/>
</dbReference>
<dbReference type="Gene3D" id="3.40.50.1820">
    <property type="entry name" value="alpha/beta hydrolase"/>
    <property type="match status" value="1"/>
</dbReference>
<dbReference type="InterPro" id="IPR029058">
    <property type="entry name" value="AB_hydrolase_fold"/>
</dbReference>
<accession>A0A1V8TBM7</accession>
<dbReference type="PANTHER" id="PTHR43798">
    <property type="entry name" value="MONOACYLGLYCEROL LIPASE"/>
    <property type="match status" value="1"/>
</dbReference>
<feature type="domain" description="AB hydrolase-1" evidence="2">
    <location>
        <begin position="143"/>
        <end position="427"/>
    </location>
</feature>
<dbReference type="STRING" id="1507870.A0A1V8TBM7"/>
<dbReference type="GO" id="GO:0046464">
    <property type="term" value="P:acylglycerol catabolic process"/>
    <property type="evidence" value="ECO:0007669"/>
    <property type="project" value="TreeGrafter"/>
</dbReference>
<sequence length="443" mass="48437">MPTDLTPRPKHLDKHPRCGITVEPLAPDPHLIPTASEARLRDLVMDFSSRLRPLVEDNRNISFLLGFTATAYLAFATYRSATPKSLSASIHRSPRSTIAELPKATQDAIPYPPNALPNPRDVPTPHGTIRTNLYGPSNTGRKVLLIHGISTPSVVFAPLATLLADRHNYQVLTFDLFGRGYSDSPNPEIWRQDEGLWCSQIFAVLGCAGWLGERVAIVGYSLGGGIAAAFTYFYPERVESLVLIAPSGVLRAHRIAWSSRLIYSPLLPQSLVEWLVTRRLRAGSKAAAKPEEADEATTINSVGTSEIPSHPALMADSKASPFPAGSGGSIAQTVTWQIDNHPGYIASFVSSIRHAPITAQHERWRTIGRRQQENEQDDALRERKVLIILGGEDGTIVPEETAEDATRAFRQEKVRVEVIAGGHDVVVVNAEGCGKLIDEHLRA</sequence>
<dbReference type="Pfam" id="PF00561">
    <property type="entry name" value="Abhydrolase_1"/>
    <property type="match status" value="1"/>
</dbReference>
<proteinExistence type="predicted"/>
<evidence type="ECO:0000259" key="2">
    <source>
        <dbReference type="Pfam" id="PF00561"/>
    </source>
</evidence>
<dbReference type="Proteomes" id="UP000192596">
    <property type="component" value="Unassembled WGS sequence"/>
</dbReference>
<dbReference type="SUPFAM" id="SSF53474">
    <property type="entry name" value="alpha/beta-Hydrolases"/>
    <property type="match status" value="1"/>
</dbReference>
<dbReference type="GO" id="GO:0047372">
    <property type="term" value="F:monoacylglycerol lipase activity"/>
    <property type="evidence" value="ECO:0007669"/>
    <property type="project" value="TreeGrafter"/>
</dbReference>
<protein>
    <recommendedName>
        <fullName evidence="2">AB hydrolase-1 domain-containing protein</fullName>
    </recommendedName>
</protein>
<evidence type="ECO:0000313" key="4">
    <source>
        <dbReference type="Proteomes" id="UP000192596"/>
    </source>
</evidence>
<gene>
    <name evidence="3" type="ORF">B0A48_06462</name>
</gene>
<evidence type="ECO:0000256" key="1">
    <source>
        <dbReference type="SAM" id="MobiDB-lite"/>
    </source>
</evidence>
<feature type="region of interest" description="Disordered" evidence="1">
    <location>
        <begin position="286"/>
        <end position="326"/>
    </location>
</feature>
<organism evidence="3 4">
    <name type="scientific">Cryoendolithus antarcticus</name>
    <dbReference type="NCBI Taxonomy" id="1507870"/>
    <lineage>
        <taxon>Eukaryota</taxon>
        <taxon>Fungi</taxon>
        <taxon>Dikarya</taxon>
        <taxon>Ascomycota</taxon>
        <taxon>Pezizomycotina</taxon>
        <taxon>Dothideomycetes</taxon>
        <taxon>Dothideomycetidae</taxon>
        <taxon>Cladosporiales</taxon>
        <taxon>Cladosporiaceae</taxon>
        <taxon>Cryoendolithus</taxon>
    </lineage>
</organism>
<keyword evidence="4" id="KW-1185">Reference proteome</keyword>
<dbReference type="PANTHER" id="PTHR43798:SF5">
    <property type="entry name" value="MONOACYLGLYCEROL LIPASE ABHD6"/>
    <property type="match status" value="1"/>
</dbReference>
<comment type="caution">
    <text evidence="3">The sequence shown here is derived from an EMBL/GenBank/DDBJ whole genome shotgun (WGS) entry which is preliminary data.</text>
</comment>